<dbReference type="AlphaFoldDB" id="A0A8J3QNH3"/>
<dbReference type="RefSeq" id="WP_203917820.1">
    <property type="nucleotide sequence ID" value="NZ_BONZ01000021.1"/>
</dbReference>
<gene>
    <name evidence="2" type="ORF">Raf01_23310</name>
</gene>
<dbReference type="Proteomes" id="UP000642748">
    <property type="component" value="Unassembled WGS sequence"/>
</dbReference>
<reference evidence="2" key="1">
    <citation type="submission" date="2021-01" db="EMBL/GenBank/DDBJ databases">
        <title>Whole genome shotgun sequence of Rugosimonospora africana NBRC 104875.</title>
        <authorList>
            <person name="Komaki H."/>
            <person name="Tamura T."/>
        </authorList>
    </citation>
    <scope>NUCLEOTIDE SEQUENCE</scope>
    <source>
        <strain evidence="2">NBRC 104875</strain>
    </source>
</reference>
<protein>
    <submittedName>
        <fullName evidence="2">Uncharacterized protein</fullName>
    </submittedName>
</protein>
<evidence type="ECO:0000313" key="3">
    <source>
        <dbReference type="Proteomes" id="UP000642748"/>
    </source>
</evidence>
<keyword evidence="3" id="KW-1185">Reference proteome</keyword>
<evidence type="ECO:0000313" key="2">
    <source>
        <dbReference type="EMBL" id="GIH14159.1"/>
    </source>
</evidence>
<evidence type="ECO:0000256" key="1">
    <source>
        <dbReference type="SAM" id="MobiDB-lite"/>
    </source>
</evidence>
<feature type="region of interest" description="Disordered" evidence="1">
    <location>
        <begin position="32"/>
        <end position="53"/>
    </location>
</feature>
<proteinExistence type="predicted"/>
<sequence length="53" mass="5636">MPGRVSGQCDWSGSLIGAYSRQYGKMPKVTASLDQLPDPADHPTFQMVPDAAG</sequence>
<name>A0A8J3QNH3_9ACTN</name>
<accession>A0A8J3QNH3</accession>
<organism evidence="2 3">
    <name type="scientific">Rugosimonospora africana</name>
    <dbReference type="NCBI Taxonomy" id="556532"/>
    <lineage>
        <taxon>Bacteria</taxon>
        <taxon>Bacillati</taxon>
        <taxon>Actinomycetota</taxon>
        <taxon>Actinomycetes</taxon>
        <taxon>Micromonosporales</taxon>
        <taxon>Micromonosporaceae</taxon>
        <taxon>Rugosimonospora</taxon>
    </lineage>
</organism>
<dbReference type="EMBL" id="BONZ01000021">
    <property type="protein sequence ID" value="GIH14159.1"/>
    <property type="molecule type" value="Genomic_DNA"/>
</dbReference>
<comment type="caution">
    <text evidence="2">The sequence shown here is derived from an EMBL/GenBank/DDBJ whole genome shotgun (WGS) entry which is preliminary data.</text>
</comment>